<dbReference type="Gene3D" id="3.20.20.70">
    <property type="entry name" value="Aldolase class I"/>
    <property type="match status" value="1"/>
</dbReference>
<proteinExistence type="predicted"/>
<evidence type="ECO:0000259" key="2">
    <source>
        <dbReference type="Pfam" id="PF03537"/>
    </source>
</evidence>
<sequence>MRHTSRTVFVALAALVAVVISTVPAAATAPATWWKPAAGATWQMQFTGALDTSVAADVHDIDGADATKAQVTKLHAASRKVLCYVDAGSWENWRADAARFPAAVRGKALDGWAGEQWLDIRQWDTLRPILADRFATCRAKGFDAVDPDNMDGYANDSGFPLTATDQLLFNRRVADLAHSLGLAAGLKNDLEQITGLQPSFDFAVNEACAQWKECAMLSPFVTAGKPVFHVEYKASLCPTAANLRFSSIRKNLRLDAFRAAC</sequence>
<organism evidence="3 4">
    <name type="scientific">Dactylosporangium cerinum</name>
    <dbReference type="NCBI Taxonomy" id="1434730"/>
    <lineage>
        <taxon>Bacteria</taxon>
        <taxon>Bacillati</taxon>
        <taxon>Actinomycetota</taxon>
        <taxon>Actinomycetes</taxon>
        <taxon>Micromonosporales</taxon>
        <taxon>Micromonosporaceae</taxon>
        <taxon>Dactylosporangium</taxon>
    </lineage>
</organism>
<evidence type="ECO:0000256" key="1">
    <source>
        <dbReference type="SAM" id="SignalP"/>
    </source>
</evidence>
<accession>A0ABV9VZQ9</accession>
<comment type="caution">
    <text evidence="3">The sequence shown here is derived from an EMBL/GenBank/DDBJ whole genome shotgun (WGS) entry which is preliminary data.</text>
</comment>
<name>A0ABV9VZQ9_9ACTN</name>
<keyword evidence="1" id="KW-0732">Signal</keyword>
<evidence type="ECO:0000313" key="3">
    <source>
        <dbReference type="EMBL" id="MFC5001239.1"/>
    </source>
</evidence>
<dbReference type="PANTHER" id="PTHR35273">
    <property type="entry name" value="ALPHA-1,4 POLYGALACTOSAMINIDASE, PUTATIVE (AFU_ORTHOLOGUE AFUA_3G07890)-RELATED"/>
    <property type="match status" value="1"/>
</dbReference>
<dbReference type="InterPro" id="IPR013785">
    <property type="entry name" value="Aldolase_TIM"/>
</dbReference>
<keyword evidence="4" id="KW-1185">Reference proteome</keyword>
<dbReference type="Proteomes" id="UP001595912">
    <property type="component" value="Unassembled WGS sequence"/>
</dbReference>
<dbReference type="RefSeq" id="WP_380118048.1">
    <property type="nucleotide sequence ID" value="NZ_JBHSIU010000030.1"/>
</dbReference>
<feature type="domain" description="Glycoside-hydrolase family GH114 TIM-barrel" evidence="2">
    <location>
        <begin position="41"/>
        <end position="255"/>
    </location>
</feature>
<feature type="signal peptide" evidence="1">
    <location>
        <begin position="1"/>
        <end position="25"/>
    </location>
</feature>
<feature type="chain" id="PRO_5046713636" evidence="1">
    <location>
        <begin position="26"/>
        <end position="261"/>
    </location>
</feature>
<protein>
    <submittedName>
        <fullName evidence="3">Endo alpha-1,4 polygalactosaminidase</fullName>
    </submittedName>
</protein>
<reference evidence="4" key="1">
    <citation type="journal article" date="2019" name="Int. J. Syst. Evol. Microbiol.">
        <title>The Global Catalogue of Microorganisms (GCM) 10K type strain sequencing project: providing services to taxonomists for standard genome sequencing and annotation.</title>
        <authorList>
            <consortium name="The Broad Institute Genomics Platform"/>
            <consortium name="The Broad Institute Genome Sequencing Center for Infectious Disease"/>
            <person name="Wu L."/>
            <person name="Ma J."/>
        </authorList>
    </citation>
    <scope>NUCLEOTIDE SEQUENCE [LARGE SCALE GENOMIC DNA]</scope>
    <source>
        <strain evidence="4">CGMCC 4.7152</strain>
    </source>
</reference>
<dbReference type="PANTHER" id="PTHR35273:SF2">
    <property type="entry name" value="ALPHA-GALACTOSIDASE"/>
    <property type="match status" value="1"/>
</dbReference>
<dbReference type="EMBL" id="JBHSIU010000030">
    <property type="protein sequence ID" value="MFC5001239.1"/>
    <property type="molecule type" value="Genomic_DNA"/>
</dbReference>
<dbReference type="Pfam" id="PF03537">
    <property type="entry name" value="Glyco_hydro_114"/>
    <property type="match status" value="1"/>
</dbReference>
<gene>
    <name evidence="3" type="ORF">ACFPIJ_25800</name>
</gene>
<dbReference type="InterPro" id="IPR017853">
    <property type="entry name" value="GH"/>
</dbReference>
<evidence type="ECO:0000313" key="4">
    <source>
        <dbReference type="Proteomes" id="UP001595912"/>
    </source>
</evidence>
<dbReference type="SUPFAM" id="SSF51445">
    <property type="entry name" value="(Trans)glycosidases"/>
    <property type="match status" value="1"/>
</dbReference>
<dbReference type="InterPro" id="IPR004352">
    <property type="entry name" value="GH114_TIM-barrel"/>
</dbReference>